<dbReference type="SUPFAM" id="SSF56784">
    <property type="entry name" value="HAD-like"/>
    <property type="match status" value="1"/>
</dbReference>
<keyword evidence="4" id="KW-0460">Magnesium</keyword>
<comment type="similarity">
    <text evidence="1">Belongs to the 5'(3')-deoxyribonucleotidase family.</text>
</comment>
<accession>A0A5S9F6G4</accession>
<dbReference type="EMBL" id="AP019860">
    <property type="protein sequence ID" value="BBM87361.1"/>
    <property type="molecule type" value="Genomic_DNA"/>
</dbReference>
<gene>
    <name evidence="6" type="ORF">UABAM_05770</name>
</gene>
<evidence type="ECO:0000313" key="7">
    <source>
        <dbReference type="Proteomes" id="UP000326354"/>
    </source>
</evidence>
<reference evidence="6 7" key="1">
    <citation type="submission" date="2019-08" db="EMBL/GenBank/DDBJ databases">
        <title>Complete genome sequence of Candidatus Uab amorphum.</title>
        <authorList>
            <person name="Shiratori T."/>
            <person name="Suzuki S."/>
            <person name="Kakizawa Y."/>
            <person name="Ishida K."/>
        </authorList>
    </citation>
    <scope>NUCLEOTIDE SEQUENCE [LARGE SCALE GENOMIC DNA]</scope>
    <source>
        <strain evidence="6 7">SRT547</strain>
    </source>
</reference>
<evidence type="ECO:0000256" key="5">
    <source>
        <dbReference type="SAM" id="Coils"/>
    </source>
</evidence>
<dbReference type="GO" id="GO:0008253">
    <property type="term" value="F:5'-nucleotidase activity"/>
    <property type="evidence" value="ECO:0007669"/>
    <property type="project" value="TreeGrafter"/>
</dbReference>
<evidence type="ECO:0000256" key="2">
    <source>
        <dbReference type="ARBA" id="ARBA00022723"/>
    </source>
</evidence>
<dbReference type="AlphaFoldDB" id="A0A5S9F6G4"/>
<dbReference type="NCBIfam" id="TIGR02244">
    <property type="entry name" value="HAD-IG-Ncltidse"/>
    <property type="match status" value="1"/>
</dbReference>
<dbReference type="PANTHER" id="PTHR12103:SF22">
    <property type="entry name" value="HAD-SUPERFAMILY HYDROLASE, SUBFAMILY IG, 5'-NUCLEOTIDASE"/>
    <property type="match status" value="1"/>
</dbReference>
<dbReference type="InterPro" id="IPR023214">
    <property type="entry name" value="HAD_sf"/>
</dbReference>
<keyword evidence="2" id="KW-0479">Metal-binding</keyword>
<dbReference type="PANTHER" id="PTHR12103">
    <property type="entry name" value="5'-NUCLEOTIDASE DOMAIN-CONTAINING"/>
    <property type="match status" value="1"/>
</dbReference>
<keyword evidence="7" id="KW-1185">Reference proteome</keyword>
<evidence type="ECO:0000256" key="3">
    <source>
        <dbReference type="ARBA" id="ARBA00022801"/>
    </source>
</evidence>
<dbReference type="InterPro" id="IPR036412">
    <property type="entry name" value="HAD-like_sf"/>
</dbReference>
<evidence type="ECO:0000256" key="1">
    <source>
        <dbReference type="ARBA" id="ARBA00009589"/>
    </source>
</evidence>
<organism evidence="6 7">
    <name type="scientific">Uabimicrobium amorphum</name>
    <dbReference type="NCBI Taxonomy" id="2596890"/>
    <lineage>
        <taxon>Bacteria</taxon>
        <taxon>Pseudomonadati</taxon>
        <taxon>Planctomycetota</taxon>
        <taxon>Candidatus Uabimicrobiia</taxon>
        <taxon>Candidatus Uabimicrobiales</taxon>
        <taxon>Candidatus Uabimicrobiaceae</taxon>
        <taxon>Candidatus Uabimicrobium</taxon>
    </lineage>
</organism>
<protein>
    <submittedName>
        <fullName evidence="6">Haloacid dehalogenase</fullName>
    </submittedName>
</protein>
<feature type="coiled-coil region" evidence="5">
    <location>
        <begin position="328"/>
        <end position="411"/>
    </location>
</feature>
<dbReference type="PIRSF" id="PIRSF017434">
    <property type="entry name" value="Purine_5'-nucleotidase"/>
    <property type="match status" value="1"/>
</dbReference>
<keyword evidence="3" id="KW-0378">Hydrolase</keyword>
<dbReference type="InterPro" id="IPR016695">
    <property type="entry name" value="Pur_nucleotidase"/>
</dbReference>
<dbReference type="KEGG" id="uam:UABAM_05770"/>
<dbReference type="Gene3D" id="3.40.50.1000">
    <property type="entry name" value="HAD superfamily/HAD-like"/>
    <property type="match status" value="1"/>
</dbReference>
<dbReference type="RefSeq" id="WP_151971383.1">
    <property type="nucleotide sequence ID" value="NZ_AP019860.1"/>
</dbReference>
<dbReference type="GO" id="GO:0046872">
    <property type="term" value="F:metal ion binding"/>
    <property type="evidence" value="ECO:0007669"/>
    <property type="project" value="UniProtKB-KW"/>
</dbReference>
<dbReference type="Pfam" id="PF05761">
    <property type="entry name" value="5_nucleotid"/>
    <property type="match status" value="1"/>
</dbReference>
<proteinExistence type="inferred from homology"/>
<evidence type="ECO:0000313" key="6">
    <source>
        <dbReference type="EMBL" id="BBM87361.1"/>
    </source>
</evidence>
<dbReference type="Proteomes" id="UP000326354">
    <property type="component" value="Chromosome"/>
</dbReference>
<evidence type="ECO:0000256" key="4">
    <source>
        <dbReference type="ARBA" id="ARBA00022842"/>
    </source>
</evidence>
<name>A0A5S9F6G4_UABAM</name>
<sequence>MIKIPYTRGIFCNRTLNLRAIPVIGYDMDYTLVHYKVEAWEGLAYQYIKKYLKKDGWPVDDLVFDPSIFIRGLLIDKELGNIVKVNRFGYVKAAYHGTHRLEFEKMREVYSRTIVDLADTRYAFLNTLFSISEACMFSQLVDLLDAGKITGILGYADLAHRIRTVLDHAHLEGDLKNEIMAHPEKFVELDPDLPLTLLDQRHANKKLLLITNSGWKYSKFMMSYICDRYLPKGMDWRDLFDLIVVSARKPSFFTAKPPMFEIVDNDDGLLKPVIGEIKKNGCYLGGNASMIEEYLGVSGEQILYVGDHLFCDVSISKEVLRWRTALIIRELEEELEAIESARKDHKQIRKMMQEKEELEGQIRHKQLILQRREKKYAGKVKENPTDIKSELRQLRDDLHELDVQIGELNVRDSKRFNSNWSYLMRTGNDKSKFTRQVERYADIYTSRVSNMLYYTPFMYFRSPRGSIPHDPVFYPEDLKE</sequence>
<keyword evidence="5" id="KW-0175">Coiled coil</keyword>
<dbReference type="OrthoDB" id="1488958at2"/>
<dbReference type="InterPro" id="IPR008380">
    <property type="entry name" value="HAD-SF_hydro_IG_5-nucl"/>
</dbReference>